<keyword evidence="7" id="KW-1185">Reference proteome</keyword>
<gene>
    <name evidence="6" type="ORF">PIB30_061104</name>
</gene>
<sequence length="173" mass="19851">MKANQRLAMLFVDNLPKHVTKRFLYWEFGRYGSVVDVYISRKKRKTKSCPFAFIRYDAYGGAVRAREGLHGSFMVGKPITVKVSMYERTSMRNTDGGIGIGVDRKKDGRIFVMVNASEKQKDLLDRSIIAESFELIKFGYVVESLKNFDEVYGKIECRDLGPRKCILTCHCRA</sequence>
<evidence type="ECO:0000256" key="3">
    <source>
        <dbReference type="ARBA" id="ARBA00023187"/>
    </source>
</evidence>
<keyword evidence="1" id="KW-0507">mRNA processing</keyword>
<dbReference type="Gene3D" id="3.30.70.330">
    <property type="match status" value="1"/>
</dbReference>
<dbReference type="SUPFAM" id="SSF54928">
    <property type="entry name" value="RNA-binding domain, RBD"/>
    <property type="match status" value="1"/>
</dbReference>
<reference evidence="6 7" key="1">
    <citation type="journal article" date="2023" name="Plants (Basel)">
        <title>Bridging the Gap: Combining Genomics and Transcriptomics Approaches to Understand Stylosanthes scabra, an Orphan Legume from the Brazilian Caatinga.</title>
        <authorList>
            <person name="Ferreira-Neto J.R.C."/>
            <person name="da Silva M.D."/>
            <person name="Binneck E."/>
            <person name="de Melo N.F."/>
            <person name="da Silva R.H."/>
            <person name="de Melo A.L.T.M."/>
            <person name="Pandolfi V."/>
            <person name="Bustamante F.O."/>
            <person name="Brasileiro-Vidal A.C."/>
            <person name="Benko-Iseppon A.M."/>
        </authorList>
    </citation>
    <scope>NUCLEOTIDE SEQUENCE [LARGE SCALE GENOMIC DNA]</scope>
    <source>
        <tissue evidence="6">Leaves</tissue>
    </source>
</reference>
<dbReference type="PROSITE" id="PS50102">
    <property type="entry name" value="RRM"/>
    <property type="match status" value="1"/>
</dbReference>
<name>A0ABU6WKT0_9FABA</name>
<organism evidence="6 7">
    <name type="scientific">Stylosanthes scabra</name>
    <dbReference type="NCBI Taxonomy" id="79078"/>
    <lineage>
        <taxon>Eukaryota</taxon>
        <taxon>Viridiplantae</taxon>
        <taxon>Streptophyta</taxon>
        <taxon>Embryophyta</taxon>
        <taxon>Tracheophyta</taxon>
        <taxon>Spermatophyta</taxon>
        <taxon>Magnoliopsida</taxon>
        <taxon>eudicotyledons</taxon>
        <taxon>Gunneridae</taxon>
        <taxon>Pentapetalae</taxon>
        <taxon>rosids</taxon>
        <taxon>fabids</taxon>
        <taxon>Fabales</taxon>
        <taxon>Fabaceae</taxon>
        <taxon>Papilionoideae</taxon>
        <taxon>50 kb inversion clade</taxon>
        <taxon>dalbergioids sensu lato</taxon>
        <taxon>Dalbergieae</taxon>
        <taxon>Pterocarpus clade</taxon>
        <taxon>Stylosanthes</taxon>
    </lineage>
</organism>
<dbReference type="InterPro" id="IPR000504">
    <property type="entry name" value="RRM_dom"/>
</dbReference>
<evidence type="ECO:0000256" key="1">
    <source>
        <dbReference type="ARBA" id="ARBA00022664"/>
    </source>
</evidence>
<dbReference type="InterPro" id="IPR012677">
    <property type="entry name" value="Nucleotide-bd_a/b_plait_sf"/>
</dbReference>
<evidence type="ECO:0000256" key="4">
    <source>
        <dbReference type="PROSITE-ProRule" id="PRU00176"/>
    </source>
</evidence>
<keyword evidence="4" id="KW-0694">RNA-binding</keyword>
<dbReference type="Pfam" id="PF00076">
    <property type="entry name" value="RRM_1"/>
    <property type="match status" value="1"/>
</dbReference>
<evidence type="ECO:0000259" key="5">
    <source>
        <dbReference type="PROSITE" id="PS50102"/>
    </source>
</evidence>
<feature type="domain" description="RRM" evidence="5">
    <location>
        <begin position="8"/>
        <end position="86"/>
    </location>
</feature>
<dbReference type="InterPro" id="IPR035979">
    <property type="entry name" value="RBD_domain_sf"/>
</dbReference>
<evidence type="ECO:0000313" key="7">
    <source>
        <dbReference type="Proteomes" id="UP001341840"/>
    </source>
</evidence>
<evidence type="ECO:0000256" key="2">
    <source>
        <dbReference type="ARBA" id="ARBA00022728"/>
    </source>
</evidence>
<dbReference type="CDD" id="cd00590">
    <property type="entry name" value="RRM_SF"/>
    <property type="match status" value="1"/>
</dbReference>
<dbReference type="EMBL" id="JASCZI010181792">
    <property type="protein sequence ID" value="MED6185862.1"/>
    <property type="molecule type" value="Genomic_DNA"/>
</dbReference>
<dbReference type="Proteomes" id="UP001341840">
    <property type="component" value="Unassembled WGS sequence"/>
</dbReference>
<dbReference type="SMART" id="SM00360">
    <property type="entry name" value="RRM"/>
    <property type="match status" value="1"/>
</dbReference>
<dbReference type="PANTHER" id="PTHR23147">
    <property type="entry name" value="SERINE/ARGININE RICH SPLICING FACTOR"/>
    <property type="match status" value="1"/>
</dbReference>
<keyword evidence="2" id="KW-0747">Spliceosome</keyword>
<comment type="caution">
    <text evidence="6">The sequence shown here is derived from an EMBL/GenBank/DDBJ whole genome shotgun (WGS) entry which is preliminary data.</text>
</comment>
<proteinExistence type="predicted"/>
<dbReference type="InterPro" id="IPR050907">
    <property type="entry name" value="SRSF"/>
</dbReference>
<keyword evidence="3" id="KW-0508">mRNA splicing</keyword>
<accession>A0ABU6WKT0</accession>
<evidence type="ECO:0000313" key="6">
    <source>
        <dbReference type="EMBL" id="MED6185862.1"/>
    </source>
</evidence>
<protein>
    <recommendedName>
        <fullName evidence="5">RRM domain-containing protein</fullName>
    </recommendedName>
</protein>